<proteinExistence type="predicted"/>
<evidence type="ECO:0008006" key="2">
    <source>
        <dbReference type="Google" id="ProtNLM"/>
    </source>
</evidence>
<name>A0A6C0IYS1_9ZZZZ</name>
<organism evidence="1">
    <name type="scientific">viral metagenome</name>
    <dbReference type="NCBI Taxonomy" id="1070528"/>
    <lineage>
        <taxon>unclassified sequences</taxon>
        <taxon>metagenomes</taxon>
        <taxon>organismal metagenomes</taxon>
    </lineage>
</organism>
<reference evidence="1" key="1">
    <citation type="journal article" date="2020" name="Nature">
        <title>Giant virus diversity and host interactions through global metagenomics.</title>
        <authorList>
            <person name="Schulz F."/>
            <person name="Roux S."/>
            <person name="Paez-Espino D."/>
            <person name="Jungbluth S."/>
            <person name="Walsh D.A."/>
            <person name="Denef V.J."/>
            <person name="McMahon K.D."/>
            <person name="Konstantinidis K.T."/>
            <person name="Eloe-Fadrosh E.A."/>
            <person name="Kyrpides N.C."/>
            <person name="Woyke T."/>
        </authorList>
    </citation>
    <scope>NUCLEOTIDE SEQUENCE</scope>
    <source>
        <strain evidence="1">GVMAG-M-3300025626-8</strain>
    </source>
</reference>
<sequence>MHEKDFYSAATLALRPTYRHMFLKTKDKKSPFIIMLNPNKNHFQFVALDLDNAATNHAANKPVDVFLVDSLAYSISDTKATKFLILAAIHFMRVDSDWMNDVVKQKGLCHRVSALESFPEHAVFLDELKTFKINIVSQSMAQANDFDCGIFCILQMNRLSRFLYGADGVSSFVGETLRQSHVHDCLAHTIKDVKPITQGNVDKWRTIEFFYLLSVWINHVSDMIKKAGGSLAGLNETLKTDFKNLTTIPYIGVKYQGKSYYIQAAKYAELELEVAKHEAKKTIKILELKNKKWWKHIEFISAPSASDLPPQLNIEFKKQTDIVQYVPSTADLCRFYPGHSKSFDKYIASDYIFWKLHLMDKRIVGHKNTCANVGLCINSFNVGKTTELFKKAVKSGAKKRERGEEAVDLLSDDE</sequence>
<dbReference type="EMBL" id="MN740289">
    <property type="protein sequence ID" value="QHT98192.1"/>
    <property type="molecule type" value="Genomic_DNA"/>
</dbReference>
<protein>
    <recommendedName>
        <fullName evidence="2">Ubiquitin-like protease family profile domain-containing protein</fullName>
    </recommendedName>
</protein>
<accession>A0A6C0IYS1</accession>
<dbReference type="AlphaFoldDB" id="A0A6C0IYS1"/>
<evidence type="ECO:0000313" key="1">
    <source>
        <dbReference type="EMBL" id="QHT98192.1"/>
    </source>
</evidence>